<dbReference type="EMBL" id="CP030139">
    <property type="protein sequence ID" value="WVS92334.1"/>
    <property type="molecule type" value="Genomic_DNA"/>
</dbReference>
<evidence type="ECO:0000256" key="13">
    <source>
        <dbReference type="SAM" id="Phobius"/>
    </source>
</evidence>
<dbReference type="PANTHER" id="PTHR43298:SF2">
    <property type="entry name" value="FMN_FAD EXPORTER YEEO-RELATED"/>
    <property type="match status" value="1"/>
</dbReference>
<accession>A0AAQ3MEH0</accession>
<dbReference type="InterPro" id="IPR048279">
    <property type="entry name" value="MdtK-like"/>
</dbReference>
<keyword evidence="9 13" id="KW-1133">Transmembrane helix</keyword>
<feature type="transmembrane region" description="Helical" evidence="13">
    <location>
        <begin position="317"/>
        <end position="342"/>
    </location>
</feature>
<evidence type="ECO:0000256" key="9">
    <source>
        <dbReference type="ARBA" id="ARBA00022989"/>
    </source>
</evidence>
<comment type="function">
    <text evidence="1">Multidrug efflux pump.</text>
</comment>
<evidence type="ECO:0000256" key="4">
    <source>
        <dbReference type="ARBA" id="ARBA00020268"/>
    </source>
</evidence>
<name>A0AAQ3MEH0_SYNEL</name>
<comment type="subcellular location">
    <subcellularLocation>
        <location evidence="2">Cell membrane</location>
        <topology evidence="2">Multi-pass membrane protein</topology>
    </subcellularLocation>
</comment>
<evidence type="ECO:0000256" key="10">
    <source>
        <dbReference type="ARBA" id="ARBA00023065"/>
    </source>
</evidence>
<keyword evidence="8 13" id="KW-0812">Transmembrane</keyword>
<dbReference type="GO" id="GO:0006811">
    <property type="term" value="P:monoatomic ion transport"/>
    <property type="evidence" value="ECO:0007669"/>
    <property type="project" value="UniProtKB-KW"/>
</dbReference>
<gene>
    <name evidence="14" type="ORF">DOP62_09420</name>
</gene>
<dbReference type="GO" id="GO:0042910">
    <property type="term" value="F:xenobiotic transmembrane transporter activity"/>
    <property type="evidence" value="ECO:0007669"/>
    <property type="project" value="InterPro"/>
</dbReference>
<dbReference type="NCBIfam" id="TIGR00797">
    <property type="entry name" value="matE"/>
    <property type="match status" value="1"/>
</dbReference>
<feature type="transmembrane region" description="Helical" evidence="13">
    <location>
        <begin position="354"/>
        <end position="373"/>
    </location>
</feature>
<organism evidence="14 15">
    <name type="scientific">Synechococcus elongatus PCC 11801</name>
    <dbReference type="NCBI Taxonomy" id="2219813"/>
    <lineage>
        <taxon>Bacteria</taxon>
        <taxon>Bacillati</taxon>
        <taxon>Cyanobacteriota</taxon>
        <taxon>Cyanophyceae</taxon>
        <taxon>Synechococcales</taxon>
        <taxon>Synechococcaceae</taxon>
        <taxon>Synechococcus</taxon>
    </lineage>
</organism>
<dbReference type="RefSeq" id="WP_370538859.1">
    <property type="nucleotide sequence ID" value="NZ_CP030139.2"/>
</dbReference>
<protein>
    <recommendedName>
        <fullName evidence="4">Probable multidrug resistance protein NorM</fullName>
    </recommendedName>
    <alternativeName>
        <fullName evidence="12">Multidrug-efflux transporter</fullName>
    </alternativeName>
</protein>
<feature type="transmembrane region" description="Helical" evidence="13">
    <location>
        <begin position="394"/>
        <end position="418"/>
    </location>
</feature>
<evidence type="ECO:0000256" key="1">
    <source>
        <dbReference type="ARBA" id="ARBA00003408"/>
    </source>
</evidence>
<keyword evidence="5" id="KW-0813">Transport</keyword>
<evidence type="ECO:0000256" key="3">
    <source>
        <dbReference type="ARBA" id="ARBA00010199"/>
    </source>
</evidence>
<feature type="transmembrane region" description="Helical" evidence="13">
    <location>
        <begin position="281"/>
        <end position="305"/>
    </location>
</feature>
<evidence type="ECO:0000256" key="5">
    <source>
        <dbReference type="ARBA" id="ARBA00022448"/>
    </source>
</evidence>
<dbReference type="InterPro" id="IPR050222">
    <property type="entry name" value="MATE_MdtK"/>
</dbReference>
<evidence type="ECO:0000256" key="8">
    <source>
        <dbReference type="ARBA" id="ARBA00022692"/>
    </source>
</evidence>
<evidence type="ECO:0000256" key="2">
    <source>
        <dbReference type="ARBA" id="ARBA00004651"/>
    </source>
</evidence>
<evidence type="ECO:0000256" key="11">
    <source>
        <dbReference type="ARBA" id="ARBA00023136"/>
    </source>
</evidence>
<feature type="transmembrane region" description="Helical" evidence="13">
    <location>
        <begin position="94"/>
        <end position="111"/>
    </location>
</feature>
<dbReference type="Proteomes" id="UP000267249">
    <property type="component" value="Chromosome"/>
</dbReference>
<dbReference type="GO" id="GO:0005886">
    <property type="term" value="C:plasma membrane"/>
    <property type="evidence" value="ECO:0007669"/>
    <property type="project" value="UniProtKB-SubCell"/>
</dbReference>
<feature type="transmembrane region" description="Helical" evidence="13">
    <location>
        <begin position="242"/>
        <end position="269"/>
    </location>
</feature>
<feature type="transmembrane region" description="Helical" evidence="13">
    <location>
        <begin position="191"/>
        <end position="212"/>
    </location>
</feature>
<reference evidence="14 15" key="1">
    <citation type="journal article" date="2018" name="Sci. Rep.">
        <title>Genome Features and Biochemical Characteristics of a Robust, Fast Growing and Naturally Transformable Cyanobacterium Synechococcus elongatus PCC 11801 Isolated from India.</title>
        <authorList>
            <person name="Jaiswal D."/>
            <person name="Sengupta A."/>
            <person name="Sohoni S."/>
            <person name="Sengupta S."/>
            <person name="Phadnavis A.G."/>
            <person name="Pakrasi H.B."/>
            <person name="Wangikar P.P."/>
        </authorList>
    </citation>
    <scope>NUCLEOTIDE SEQUENCE [LARGE SCALE GENOMIC DNA]</scope>
    <source>
        <strain evidence="14 15">PCC 11801</strain>
    </source>
</reference>
<dbReference type="CDD" id="cd13131">
    <property type="entry name" value="MATE_NorM_like"/>
    <property type="match status" value="1"/>
</dbReference>
<dbReference type="InterPro" id="IPR002528">
    <property type="entry name" value="MATE_fam"/>
</dbReference>
<evidence type="ECO:0000313" key="14">
    <source>
        <dbReference type="EMBL" id="WVS92334.1"/>
    </source>
</evidence>
<dbReference type="PIRSF" id="PIRSF006603">
    <property type="entry name" value="DinF"/>
    <property type="match status" value="1"/>
</dbReference>
<evidence type="ECO:0000313" key="15">
    <source>
        <dbReference type="Proteomes" id="UP000267249"/>
    </source>
</evidence>
<feature type="transmembrane region" description="Helical" evidence="13">
    <location>
        <begin position="52"/>
        <end position="74"/>
    </location>
</feature>
<feature type="transmembrane region" description="Helical" evidence="13">
    <location>
        <begin position="160"/>
        <end position="179"/>
    </location>
</feature>
<feature type="transmembrane region" description="Helical" evidence="13">
    <location>
        <begin position="131"/>
        <end position="148"/>
    </location>
</feature>
<sequence length="463" mass="49294">MNLQTIRAELRQFLQLAIPLAAAQVAQAAVGFVDTVMMGRLGPEPLAAGGLASALFQFILATASGAVMAVSPLVAEAQGAGKDYKIAAIARQGLWLSVLLGLPVMVIIGQLANVMPALGQSATTIALARNYWDAVLWGIIPGLGFAMLRGYVAALGQTRIILPLVLLGTLVNGIGNYLLGYGQFGFPRLELTGLGLSSALGLWVMFLGLLAYTGWQPELHRYPFWQHWRLLQPTICRQILQLGWAIAITVAVEFGLFTIITILMGAIGVEALAAHQTVSQTIILIFMVPLGCSFAMTARVGWWFGRQDGPGARRSGLVGISAIAIWMLLPSSALLFFPRAIVGIYVDLSDPANAGLLALALPMLRIAAFALVLDGVQRVAMGALHGLQDTRIPLLLSLVAFWGVGVGSSALLGFQLGWGSTGLWIGQSLGVAIAGGLFLRRFLRLTQRLNQQFPLQAPLTTHS</sequence>
<dbReference type="AlphaFoldDB" id="A0AAQ3MEH0"/>
<keyword evidence="7" id="KW-1003">Cell membrane</keyword>
<keyword evidence="6" id="KW-0050">Antiport</keyword>
<feature type="transmembrane region" description="Helical" evidence="13">
    <location>
        <begin position="424"/>
        <end position="443"/>
    </location>
</feature>
<keyword evidence="10" id="KW-0406">Ion transport</keyword>
<dbReference type="Pfam" id="PF01554">
    <property type="entry name" value="MatE"/>
    <property type="match status" value="2"/>
</dbReference>
<keyword evidence="11 13" id="KW-0472">Membrane</keyword>
<proteinExistence type="inferred from homology"/>
<dbReference type="GO" id="GO:0015297">
    <property type="term" value="F:antiporter activity"/>
    <property type="evidence" value="ECO:0007669"/>
    <property type="project" value="UniProtKB-KW"/>
</dbReference>
<comment type="similarity">
    <text evidence="3">Belongs to the multi antimicrobial extrusion (MATE) (TC 2.A.66.1) family.</text>
</comment>
<evidence type="ECO:0000256" key="12">
    <source>
        <dbReference type="ARBA" id="ARBA00031636"/>
    </source>
</evidence>
<evidence type="ECO:0000256" key="7">
    <source>
        <dbReference type="ARBA" id="ARBA00022475"/>
    </source>
</evidence>
<evidence type="ECO:0000256" key="6">
    <source>
        <dbReference type="ARBA" id="ARBA00022449"/>
    </source>
</evidence>
<dbReference type="PANTHER" id="PTHR43298">
    <property type="entry name" value="MULTIDRUG RESISTANCE PROTEIN NORM-RELATED"/>
    <property type="match status" value="1"/>
</dbReference>